<reference evidence="1" key="1">
    <citation type="submission" date="2007-11" db="EMBL/GenBank/DDBJ databases">
        <authorList>
            <person name="Fulton L."/>
            <person name="Clifton S."/>
            <person name="Fulton B."/>
            <person name="Xu J."/>
            <person name="Minx P."/>
            <person name="Pepin K.H."/>
            <person name="Johnson M."/>
            <person name="Thiruvilangam P."/>
            <person name="Bhonagiri V."/>
            <person name="Nash W.E."/>
            <person name="Mardis E.R."/>
            <person name="Wilson R.K."/>
        </authorList>
    </citation>
    <scope>NUCLEOTIDE SEQUENCE [LARGE SCALE GENOMIC DNA]</scope>
    <source>
        <strain evidence="1">DSM 17241</strain>
    </source>
</reference>
<evidence type="ECO:0000313" key="1">
    <source>
        <dbReference type="EMBL" id="EDS12724.1"/>
    </source>
</evidence>
<comment type="caution">
    <text evidence="1">The sequence shown here is derived from an EMBL/GenBank/DDBJ whole genome shotgun (WGS) entry which is preliminary data.</text>
</comment>
<proteinExistence type="predicted"/>
<dbReference type="AlphaFoldDB" id="B0P699"/>
<accession>B0P699</accession>
<protein>
    <submittedName>
        <fullName evidence="1">Uncharacterized protein</fullName>
    </submittedName>
</protein>
<dbReference type="Proteomes" id="UP000003803">
    <property type="component" value="Unassembled WGS sequence"/>
</dbReference>
<organism evidence="1 2">
    <name type="scientific">Anaerotruncus colihominis DSM 17241</name>
    <dbReference type="NCBI Taxonomy" id="445972"/>
    <lineage>
        <taxon>Bacteria</taxon>
        <taxon>Bacillati</taxon>
        <taxon>Bacillota</taxon>
        <taxon>Clostridia</taxon>
        <taxon>Eubacteriales</taxon>
        <taxon>Oscillospiraceae</taxon>
        <taxon>Anaerotruncus</taxon>
    </lineage>
</organism>
<sequence length="48" mass="5227">MWKSPTLGFLSYELKNKNKEPPATPAALYFCSVLYADSGIACGFVIPS</sequence>
<evidence type="ECO:0000313" key="2">
    <source>
        <dbReference type="Proteomes" id="UP000003803"/>
    </source>
</evidence>
<dbReference type="HOGENOM" id="CLU_3148806_0_0_9"/>
<dbReference type="EMBL" id="ABGD02000005">
    <property type="protein sequence ID" value="EDS12724.1"/>
    <property type="molecule type" value="Genomic_DNA"/>
</dbReference>
<keyword evidence="2" id="KW-1185">Reference proteome</keyword>
<gene>
    <name evidence="1" type="ORF">ANACOL_00271</name>
</gene>
<reference evidence="1" key="2">
    <citation type="submission" date="2013-09" db="EMBL/GenBank/DDBJ databases">
        <title>Draft genome sequence of Anaerotruncus colihominis(DSM 17241).</title>
        <authorList>
            <person name="Sudarsanam P."/>
            <person name="Ley R."/>
            <person name="Guruge J."/>
            <person name="Turnbaugh P.J."/>
            <person name="Mahowald M."/>
            <person name="Liep D."/>
            <person name="Gordon J."/>
        </authorList>
    </citation>
    <scope>NUCLEOTIDE SEQUENCE</scope>
    <source>
        <strain evidence="1">DSM 17241</strain>
    </source>
</reference>
<name>B0P699_9FIRM</name>